<dbReference type="EnsemblMetazoa" id="XM_006557376">
    <property type="protein sequence ID" value="XP_006557439"/>
    <property type="gene ID" value="LOC726544"/>
</dbReference>
<reference evidence="4" key="3">
    <citation type="submission" date="2025-05" db="UniProtKB">
        <authorList>
            <consortium name="RefSeq"/>
        </authorList>
    </citation>
    <scope>NUCLEOTIDE SEQUENCE [LARGE SCALE GENOMIC DNA]</scope>
    <source>
        <strain evidence="4 5">DH4</strain>
        <tissue evidence="5">Whole body</tissue>
    </source>
</reference>
<feature type="repeat" description="HEAT" evidence="2">
    <location>
        <begin position="814"/>
        <end position="849"/>
    </location>
</feature>
<accession>A0A8B6XFV4</accession>
<sequence>MEIDEVDDDDVDYNLSPDASGNDICNIGASGDEGGKDELLLKLQQYVTSDANFTRQSIDLDVSHSPRSITNLRIQPDRFQPKMHRPRFLQSFPHTDTLAPSNDASAVRCSGFGTNPSYFRLTRQRIGRMLVEVFRTAANNGTKLNVNEVMQSVQQIVEDPDTQVRLDLVEHIPHVATICQESPHLFDNVVHDHLLGIIIKYLQDQDNQVRMTAQTAVLTLTKKGVLDNITIEVKLCPVIETLCRSVDFLSSGISLMCKMAPLIGKEMTEKIFLDRYIALCKDKEFYTRKICASHFGKLCSAVGRKTLFRKLFPVFVDLCCDTVWGVRKACVDVMMPVSCCMTLQHRRLLLADLLATHLNDDSKWVRMSAFQILGPFISTFAKQFTEVTYNQHGELVFTSQQDTRFSIRYLYEGIFPTKCAIRSHTLDAEDNNSKDNFNLSVIIQKPIFEEDDDEDESQEDHISRMRAYKSKIQRKHLKNDKDDQNTLDDTENFNPFLYYYIAPDLPLDDELVEAAKKSAAQNNVNRKQPLIGVTASSKASLLDNMLKEDKYSTDKFDVINFNDQEIVPQHLIDSFLSMAEPEQCSDMGTDIPHHCAFSFPAVVLTLGKENWPYLKQAYQSLASANQWKVRRTLASSIHEIAIILGEELTVTDLVPIYDGFIKDLDEVRIGVLKHLATFLKILKPTDRRQYLPRLKEFLSTDTEWNWRFREELATQLLEVVNLFNPADVERHIVSLSLELLRDKVAAVRYVALSLVTQIVAHLSDNERHVTALFQELRFSLVYAKKWIRRQTFAFVCAKLISSNAISGDRFSQEMLPNLLKLSTDKVPNVRLVVARTLSKNVIPMGSEWLGVEQAEEVEKRLREMRSDPDRDVRMLAGGEENSVLDILSQTKTEQSNKNIMF</sequence>
<dbReference type="RefSeq" id="XP_001122271.2">
    <property type="nucleotide sequence ID" value="XM_001122271.5"/>
</dbReference>
<proteinExistence type="predicted"/>
<reference evidence="6" key="2">
    <citation type="submission" date="2025-04" db="UniProtKB">
        <authorList>
            <consortium name="RefSeq"/>
        </authorList>
    </citation>
    <scope>IDENTIFICATION</scope>
    <source>
        <strain evidence="4 6">DH4</strain>
        <tissue evidence="6">Whole body</tissue>
    </source>
</reference>
<dbReference type="InterPro" id="IPR011989">
    <property type="entry name" value="ARM-like"/>
</dbReference>
<evidence type="ECO:0000313" key="6">
    <source>
        <dbReference type="RefSeq" id="XP_006557439.1"/>
    </source>
</evidence>
<name>A0A7M7GRV4_APIME</name>
<dbReference type="EnsemblMetazoa" id="XM_001122271">
    <property type="protein sequence ID" value="XP_001122271"/>
    <property type="gene ID" value="LOC726544"/>
</dbReference>
<dbReference type="PANTHER" id="PTHR10648">
    <property type="entry name" value="SERINE/THREONINE-PROTEIN PHOSPHATASE PP2A 65 KDA REGULATORY SUBUNIT"/>
    <property type="match status" value="1"/>
</dbReference>
<dbReference type="PROSITE" id="PS50077">
    <property type="entry name" value="HEAT_REPEAT"/>
    <property type="match status" value="1"/>
</dbReference>
<accession>A0A8B6YS10</accession>
<dbReference type="GO" id="GO:0005737">
    <property type="term" value="C:cytoplasm"/>
    <property type="evidence" value="ECO:0007669"/>
    <property type="project" value="TreeGrafter"/>
</dbReference>
<dbReference type="SUPFAM" id="SSF48371">
    <property type="entry name" value="ARM repeat"/>
    <property type="match status" value="1"/>
</dbReference>
<dbReference type="InterPro" id="IPR016024">
    <property type="entry name" value="ARM-type_fold"/>
</dbReference>
<dbReference type="KEGG" id="ame:726544"/>
<organism evidence="3">
    <name type="scientific">Apis mellifera</name>
    <name type="common">Honeybee</name>
    <dbReference type="NCBI Taxonomy" id="7460"/>
    <lineage>
        <taxon>Eukaryota</taxon>
        <taxon>Metazoa</taxon>
        <taxon>Ecdysozoa</taxon>
        <taxon>Arthropoda</taxon>
        <taxon>Hexapoda</taxon>
        <taxon>Insecta</taxon>
        <taxon>Pterygota</taxon>
        <taxon>Neoptera</taxon>
        <taxon>Endopterygota</taxon>
        <taxon>Hymenoptera</taxon>
        <taxon>Apocrita</taxon>
        <taxon>Aculeata</taxon>
        <taxon>Apoidea</taxon>
        <taxon>Anthophila</taxon>
        <taxon>Apidae</taxon>
        <taxon>Apis</taxon>
    </lineage>
</organism>
<evidence type="ECO:0000313" key="3">
    <source>
        <dbReference type="EnsemblMetazoa" id="XP_006557439"/>
    </source>
</evidence>
<dbReference type="Proteomes" id="UP000005203">
    <property type="component" value="Linkage group LG1"/>
</dbReference>
<dbReference type="RefSeq" id="XP_006557439.1">
    <property type="nucleotide sequence ID" value="XM_006557376.3"/>
</dbReference>
<keyword evidence="4" id="KW-1185">Reference proteome</keyword>
<dbReference type="InterPro" id="IPR021133">
    <property type="entry name" value="HEAT_type_2"/>
</dbReference>
<dbReference type="Gene3D" id="1.25.10.10">
    <property type="entry name" value="Leucine-rich Repeat Variant"/>
    <property type="match status" value="2"/>
</dbReference>
<keyword evidence="1" id="KW-0677">Repeat</keyword>
<dbReference type="AlphaFoldDB" id="A0A7M7GRV4"/>
<evidence type="ECO:0000256" key="2">
    <source>
        <dbReference type="PROSITE-ProRule" id="PRU00103"/>
    </source>
</evidence>
<accession>A0A7M7LKQ3</accession>
<dbReference type="InterPro" id="IPR051023">
    <property type="entry name" value="PP2A_Regulatory_Subunit_A"/>
</dbReference>
<dbReference type="OrthoDB" id="340346at2759"/>
<gene>
    <name evidence="3" type="primary">726544</name>
    <name evidence="5 6" type="synonym">LOC726544</name>
</gene>
<protein>
    <submittedName>
        <fullName evidence="5 6">Serine/threonine-protein phosphatase 4 regulatory subunit 1 isoform X1</fullName>
    </submittedName>
</protein>
<evidence type="ECO:0000256" key="1">
    <source>
        <dbReference type="ARBA" id="ARBA00022737"/>
    </source>
</evidence>
<accession>A0A7M7GRV4</accession>
<reference evidence="3" key="1">
    <citation type="submission" date="2021-01" db="UniProtKB">
        <authorList>
            <consortium name="EnsemblMetazoa"/>
        </authorList>
    </citation>
    <scope>IDENTIFICATION</scope>
    <source>
        <strain evidence="3">DH4</strain>
    </source>
</reference>
<dbReference type="GeneID" id="726544"/>
<evidence type="ECO:0000313" key="5">
    <source>
        <dbReference type="RefSeq" id="XP_001122271.2"/>
    </source>
</evidence>
<dbReference type="GO" id="GO:0019888">
    <property type="term" value="F:protein phosphatase regulator activity"/>
    <property type="evidence" value="ECO:0007669"/>
    <property type="project" value="TreeGrafter"/>
</dbReference>
<evidence type="ECO:0000313" key="4">
    <source>
        <dbReference type="Proteomes" id="UP000005203"/>
    </source>
</evidence>
<dbReference type="PANTHER" id="PTHR10648:SF1">
    <property type="entry name" value="SERINE_THREONINE-PROTEIN PHOSPHATASE 4 REGULATORY SUBUNIT 1"/>
    <property type="match status" value="1"/>
</dbReference>